<keyword evidence="3" id="KW-1185">Reference proteome</keyword>
<comment type="caution">
    <text evidence="2">The sequence shown here is derived from an EMBL/GenBank/DDBJ whole genome shotgun (WGS) entry which is preliminary data.</text>
</comment>
<dbReference type="PANTHER" id="PTHR47074">
    <property type="entry name" value="BNAC02G40300D PROTEIN"/>
    <property type="match status" value="1"/>
</dbReference>
<keyword evidence="2" id="KW-0695">RNA-directed DNA polymerase</keyword>
<reference evidence="3" key="1">
    <citation type="journal article" date="2019" name="Plant Biotechnol. J.">
        <title>Genome sequencing of the Australian wild diploid species Gossypium australe highlights disease resistance and delayed gland morphogenesis.</title>
        <authorList>
            <person name="Cai Y."/>
            <person name="Cai X."/>
            <person name="Wang Q."/>
            <person name="Wang P."/>
            <person name="Zhang Y."/>
            <person name="Cai C."/>
            <person name="Xu Y."/>
            <person name="Wang K."/>
            <person name="Zhou Z."/>
            <person name="Wang C."/>
            <person name="Geng S."/>
            <person name="Li B."/>
            <person name="Dong Q."/>
            <person name="Hou Y."/>
            <person name="Wang H."/>
            <person name="Ai P."/>
            <person name="Liu Z."/>
            <person name="Yi F."/>
            <person name="Sun M."/>
            <person name="An G."/>
            <person name="Cheng J."/>
            <person name="Zhang Y."/>
            <person name="Shi Q."/>
            <person name="Xie Y."/>
            <person name="Shi X."/>
            <person name="Chang Y."/>
            <person name="Huang F."/>
            <person name="Chen Y."/>
            <person name="Hong S."/>
            <person name="Mi L."/>
            <person name="Sun Q."/>
            <person name="Zhang L."/>
            <person name="Zhou B."/>
            <person name="Peng R."/>
            <person name="Zhang X."/>
            <person name="Liu F."/>
        </authorList>
    </citation>
    <scope>NUCLEOTIDE SEQUENCE [LARGE SCALE GENOMIC DNA]</scope>
    <source>
        <strain evidence="3">cv. PA1801</strain>
    </source>
</reference>
<dbReference type="InterPro" id="IPR002156">
    <property type="entry name" value="RNaseH_domain"/>
</dbReference>
<dbReference type="Proteomes" id="UP000325315">
    <property type="component" value="Unassembled WGS sequence"/>
</dbReference>
<protein>
    <submittedName>
        <fullName evidence="2">Reverse transcriptase</fullName>
    </submittedName>
</protein>
<dbReference type="GO" id="GO:0004523">
    <property type="term" value="F:RNA-DNA hybrid ribonuclease activity"/>
    <property type="evidence" value="ECO:0007669"/>
    <property type="project" value="InterPro"/>
</dbReference>
<evidence type="ECO:0000259" key="1">
    <source>
        <dbReference type="Pfam" id="PF13456"/>
    </source>
</evidence>
<dbReference type="InterPro" id="IPR044730">
    <property type="entry name" value="RNase_H-like_dom_plant"/>
</dbReference>
<name>A0A5B6VTZ1_9ROSI</name>
<accession>A0A5B6VTZ1</accession>
<feature type="domain" description="RNase H type-1" evidence="1">
    <location>
        <begin position="29"/>
        <end position="87"/>
    </location>
</feature>
<dbReference type="PANTHER" id="PTHR47074:SF61">
    <property type="entry name" value="RNASE H TYPE-1 DOMAIN-CONTAINING PROTEIN"/>
    <property type="match status" value="1"/>
</dbReference>
<dbReference type="GO" id="GO:0003676">
    <property type="term" value="F:nucleic acid binding"/>
    <property type="evidence" value="ECO:0007669"/>
    <property type="project" value="InterPro"/>
</dbReference>
<gene>
    <name evidence="2" type="ORF">EPI10_022946</name>
</gene>
<dbReference type="AlphaFoldDB" id="A0A5B6VTZ1"/>
<organism evidence="2 3">
    <name type="scientific">Gossypium australe</name>
    <dbReference type="NCBI Taxonomy" id="47621"/>
    <lineage>
        <taxon>Eukaryota</taxon>
        <taxon>Viridiplantae</taxon>
        <taxon>Streptophyta</taxon>
        <taxon>Embryophyta</taxon>
        <taxon>Tracheophyta</taxon>
        <taxon>Spermatophyta</taxon>
        <taxon>Magnoliopsida</taxon>
        <taxon>eudicotyledons</taxon>
        <taxon>Gunneridae</taxon>
        <taxon>Pentapetalae</taxon>
        <taxon>rosids</taxon>
        <taxon>malvids</taxon>
        <taxon>Malvales</taxon>
        <taxon>Malvaceae</taxon>
        <taxon>Malvoideae</taxon>
        <taxon>Gossypium</taxon>
    </lineage>
</organism>
<dbReference type="InterPro" id="IPR052929">
    <property type="entry name" value="RNase_H-like_EbsB-rel"/>
</dbReference>
<dbReference type="Gene3D" id="3.30.420.10">
    <property type="entry name" value="Ribonuclease H-like superfamily/Ribonuclease H"/>
    <property type="match status" value="1"/>
</dbReference>
<keyword evidence="2" id="KW-0548">Nucleotidyltransferase</keyword>
<proteinExistence type="predicted"/>
<sequence>MAACTFPWENVSDPVTAEARARLQAITMVEEMDALTIVRKLNSAEEDRSSVSSLIQEIKGRKPIFRRLSFQYVPREANKVAHEMAKEGCYYEFP</sequence>
<dbReference type="Pfam" id="PF13456">
    <property type="entry name" value="RVT_3"/>
    <property type="match status" value="1"/>
</dbReference>
<dbReference type="EMBL" id="SMMG02000005">
    <property type="protein sequence ID" value="KAA3472468.1"/>
    <property type="molecule type" value="Genomic_DNA"/>
</dbReference>
<keyword evidence="2" id="KW-0808">Transferase</keyword>
<evidence type="ECO:0000313" key="2">
    <source>
        <dbReference type="EMBL" id="KAA3472468.1"/>
    </source>
</evidence>
<dbReference type="GO" id="GO:0003964">
    <property type="term" value="F:RNA-directed DNA polymerase activity"/>
    <property type="evidence" value="ECO:0007669"/>
    <property type="project" value="UniProtKB-KW"/>
</dbReference>
<dbReference type="OrthoDB" id="1748820at2759"/>
<evidence type="ECO:0000313" key="3">
    <source>
        <dbReference type="Proteomes" id="UP000325315"/>
    </source>
</evidence>
<dbReference type="CDD" id="cd06222">
    <property type="entry name" value="RNase_H_like"/>
    <property type="match status" value="1"/>
</dbReference>
<dbReference type="InterPro" id="IPR036397">
    <property type="entry name" value="RNaseH_sf"/>
</dbReference>